<gene>
    <name evidence="7" type="ORF">J1N51_01665</name>
</gene>
<comment type="subcellular location">
    <subcellularLocation>
        <location evidence="1">Membrane</location>
        <topology evidence="1">Multi-pass membrane protein</topology>
    </subcellularLocation>
</comment>
<evidence type="ECO:0000256" key="1">
    <source>
        <dbReference type="ARBA" id="ARBA00004141"/>
    </source>
</evidence>
<dbReference type="RefSeq" id="WP_208832272.1">
    <property type="nucleotide sequence ID" value="NZ_CP072110.1"/>
</dbReference>
<dbReference type="Proteomes" id="UP000682739">
    <property type="component" value="Chromosome"/>
</dbReference>
<dbReference type="KEGG" id="psym:J1N51_01665"/>
<organism evidence="7 8">
    <name type="scientific">Psychrosphaera ytuae</name>
    <dbReference type="NCBI Taxonomy" id="2820710"/>
    <lineage>
        <taxon>Bacteria</taxon>
        <taxon>Pseudomonadati</taxon>
        <taxon>Pseudomonadota</taxon>
        <taxon>Gammaproteobacteria</taxon>
        <taxon>Alteromonadales</taxon>
        <taxon>Pseudoalteromonadaceae</taxon>
        <taxon>Psychrosphaera</taxon>
    </lineage>
</organism>
<dbReference type="PANTHER" id="PTHR43461:SF1">
    <property type="entry name" value="TRANSMEMBRANE PROTEIN 256"/>
    <property type="match status" value="1"/>
</dbReference>
<evidence type="ECO:0000256" key="2">
    <source>
        <dbReference type="ARBA" id="ARBA00009694"/>
    </source>
</evidence>
<reference evidence="7" key="1">
    <citation type="submission" date="2021-03" db="EMBL/GenBank/DDBJ databases">
        <title>Description of Psychrosphaera ytuae sp. nov. isolated from deep sea sediment of South China Sea.</title>
        <authorList>
            <person name="Zhang J."/>
            <person name="Xu X.-D."/>
        </authorList>
    </citation>
    <scope>NUCLEOTIDE SEQUENCE</scope>
    <source>
        <strain evidence="7">MTZ26</strain>
    </source>
</reference>
<feature type="transmembrane region" description="Helical" evidence="6">
    <location>
        <begin position="41"/>
        <end position="61"/>
    </location>
</feature>
<dbReference type="Pfam" id="PF04241">
    <property type="entry name" value="DUF423"/>
    <property type="match status" value="1"/>
</dbReference>
<name>A0A975DBR0_9GAMM</name>
<keyword evidence="5 6" id="KW-0472">Membrane</keyword>
<evidence type="ECO:0000256" key="5">
    <source>
        <dbReference type="ARBA" id="ARBA00023136"/>
    </source>
</evidence>
<evidence type="ECO:0000256" key="6">
    <source>
        <dbReference type="SAM" id="Phobius"/>
    </source>
</evidence>
<evidence type="ECO:0000256" key="3">
    <source>
        <dbReference type="ARBA" id="ARBA00022692"/>
    </source>
</evidence>
<keyword evidence="3 6" id="KW-0812">Transmembrane</keyword>
<dbReference type="PANTHER" id="PTHR43461">
    <property type="entry name" value="TRANSMEMBRANE PROTEIN 256"/>
    <property type="match status" value="1"/>
</dbReference>
<keyword evidence="4 6" id="KW-1133">Transmembrane helix</keyword>
<dbReference type="GO" id="GO:0005886">
    <property type="term" value="C:plasma membrane"/>
    <property type="evidence" value="ECO:0007669"/>
    <property type="project" value="TreeGrafter"/>
</dbReference>
<feature type="transmembrane region" description="Helical" evidence="6">
    <location>
        <begin position="97"/>
        <end position="118"/>
    </location>
</feature>
<accession>A0A975DBR0</accession>
<dbReference type="AlphaFoldDB" id="A0A975DBR0"/>
<evidence type="ECO:0000313" key="7">
    <source>
        <dbReference type="EMBL" id="QTH64217.1"/>
    </source>
</evidence>
<feature type="transmembrane region" description="Helical" evidence="6">
    <location>
        <begin position="73"/>
        <end position="91"/>
    </location>
</feature>
<dbReference type="EMBL" id="CP072110">
    <property type="protein sequence ID" value="QTH64217.1"/>
    <property type="molecule type" value="Genomic_DNA"/>
</dbReference>
<evidence type="ECO:0000313" key="8">
    <source>
        <dbReference type="Proteomes" id="UP000682739"/>
    </source>
</evidence>
<comment type="similarity">
    <text evidence="2">Belongs to the UPF0382 family.</text>
</comment>
<sequence length="127" mass="13764">MKRFVMIASLLGFWGVASGAFGAHALKGSLSTYELGIWQTAVNYLLFHVPVMLFAIVLPNFMSGVEKTAKYSFISFAFGCAVFSVSLQVLAITGTKWLGAITPIGGMLLLIGWVLLFVTGWKGRLKP</sequence>
<keyword evidence="8" id="KW-1185">Reference proteome</keyword>
<evidence type="ECO:0000256" key="4">
    <source>
        <dbReference type="ARBA" id="ARBA00022989"/>
    </source>
</evidence>
<dbReference type="InterPro" id="IPR006696">
    <property type="entry name" value="DUF423"/>
</dbReference>
<protein>
    <submittedName>
        <fullName evidence="7">DUF423 domain-containing protein</fullName>
    </submittedName>
</protein>
<proteinExistence type="inferred from homology"/>